<organism evidence="1 2">
    <name type="scientific">Irpex rosettiformis</name>
    <dbReference type="NCBI Taxonomy" id="378272"/>
    <lineage>
        <taxon>Eukaryota</taxon>
        <taxon>Fungi</taxon>
        <taxon>Dikarya</taxon>
        <taxon>Basidiomycota</taxon>
        <taxon>Agaricomycotina</taxon>
        <taxon>Agaricomycetes</taxon>
        <taxon>Polyporales</taxon>
        <taxon>Irpicaceae</taxon>
        <taxon>Irpex</taxon>
    </lineage>
</organism>
<protein>
    <submittedName>
        <fullName evidence="1">Uncharacterized protein</fullName>
    </submittedName>
</protein>
<sequence length="363" mass="41220">MDDHPDPISQFFPDVDPESVDLYEVLSLTKEAKPEEIKKAYRKLALLHHPDKHAAKDEDAKAAQVLKFQQIGFAYTILGDEKKRERYDKTGKADEGFDLGAGDDGWEAYFEDLFEKVTKQKLDELKKEYQGSDEEIEDLKAVYLEYDGSIETIMQHIPHSTFDDEARFIVIISDLIKKGDLPSLKTWERSVKDEKAKLVRKKQGEKEATEAEELAKELGVWDEFYGSGKPTSKKAKGKGKAKAAAKDEEDEEDTSALQALIFKKRKNMDGFFDSLAAKYGEPEKSSKKKKREREKAVDDEEEEDVQASPKKRAHRGVPPPPEIDDEEFEKLQKKLFANKAKPSSKGETAETKGKRGSRGRKAK</sequence>
<reference evidence="1" key="1">
    <citation type="journal article" date="2021" name="Environ. Microbiol.">
        <title>Gene family expansions and transcriptome signatures uncover fungal adaptations to wood decay.</title>
        <authorList>
            <person name="Hage H."/>
            <person name="Miyauchi S."/>
            <person name="Viragh M."/>
            <person name="Drula E."/>
            <person name="Min B."/>
            <person name="Chaduli D."/>
            <person name="Navarro D."/>
            <person name="Favel A."/>
            <person name="Norest M."/>
            <person name="Lesage-Meessen L."/>
            <person name="Balint B."/>
            <person name="Merenyi Z."/>
            <person name="de Eugenio L."/>
            <person name="Morin E."/>
            <person name="Martinez A.T."/>
            <person name="Baldrian P."/>
            <person name="Stursova M."/>
            <person name="Martinez M.J."/>
            <person name="Novotny C."/>
            <person name="Magnuson J.K."/>
            <person name="Spatafora J.W."/>
            <person name="Maurice S."/>
            <person name="Pangilinan J."/>
            <person name="Andreopoulos W."/>
            <person name="LaButti K."/>
            <person name="Hundley H."/>
            <person name="Na H."/>
            <person name="Kuo A."/>
            <person name="Barry K."/>
            <person name="Lipzen A."/>
            <person name="Henrissat B."/>
            <person name="Riley R."/>
            <person name="Ahrendt S."/>
            <person name="Nagy L.G."/>
            <person name="Grigoriev I.V."/>
            <person name="Martin F."/>
            <person name="Rosso M.N."/>
        </authorList>
    </citation>
    <scope>NUCLEOTIDE SEQUENCE</scope>
    <source>
        <strain evidence="1">CBS 384.51</strain>
    </source>
</reference>
<keyword evidence="2" id="KW-1185">Reference proteome</keyword>
<proteinExistence type="predicted"/>
<dbReference type="Proteomes" id="UP001055072">
    <property type="component" value="Unassembled WGS sequence"/>
</dbReference>
<comment type="caution">
    <text evidence="1">The sequence shown here is derived from an EMBL/GenBank/DDBJ whole genome shotgun (WGS) entry which is preliminary data.</text>
</comment>
<gene>
    <name evidence="1" type="ORF">BDY19DRAFT_265726</name>
</gene>
<dbReference type="EMBL" id="MU274901">
    <property type="protein sequence ID" value="KAI0093653.1"/>
    <property type="molecule type" value="Genomic_DNA"/>
</dbReference>
<accession>A0ACB8UHC4</accession>
<evidence type="ECO:0000313" key="2">
    <source>
        <dbReference type="Proteomes" id="UP001055072"/>
    </source>
</evidence>
<evidence type="ECO:0000313" key="1">
    <source>
        <dbReference type="EMBL" id="KAI0093653.1"/>
    </source>
</evidence>
<name>A0ACB8UHC4_9APHY</name>